<keyword evidence="2" id="KW-1185">Reference proteome</keyword>
<accession>A0ABZ2LBB8</accession>
<organism evidence="1 2">
    <name type="scientific">Pendulispora rubella</name>
    <dbReference type="NCBI Taxonomy" id="2741070"/>
    <lineage>
        <taxon>Bacteria</taxon>
        <taxon>Pseudomonadati</taxon>
        <taxon>Myxococcota</taxon>
        <taxon>Myxococcia</taxon>
        <taxon>Myxococcales</taxon>
        <taxon>Sorangiineae</taxon>
        <taxon>Pendulisporaceae</taxon>
        <taxon>Pendulispora</taxon>
    </lineage>
</organism>
<proteinExistence type="predicted"/>
<dbReference type="Proteomes" id="UP001374803">
    <property type="component" value="Chromosome"/>
</dbReference>
<evidence type="ECO:0000313" key="2">
    <source>
        <dbReference type="Proteomes" id="UP001374803"/>
    </source>
</evidence>
<gene>
    <name evidence="1" type="ORF">LVJ94_06350</name>
</gene>
<reference evidence="1" key="1">
    <citation type="submission" date="2021-12" db="EMBL/GenBank/DDBJ databases">
        <title>Discovery of the Pendulisporaceae a myxobacterial family with distinct sporulation behavior and unique specialized metabolism.</title>
        <authorList>
            <person name="Garcia R."/>
            <person name="Popoff A."/>
            <person name="Bader C.D."/>
            <person name="Loehr J."/>
            <person name="Walesch S."/>
            <person name="Walt C."/>
            <person name="Boldt J."/>
            <person name="Bunk B."/>
            <person name="Haeckl F.J.F.P.J."/>
            <person name="Gunesch A.P."/>
            <person name="Birkelbach J."/>
            <person name="Nuebel U."/>
            <person name="Pietschmann T."/>
            <person name="Bach T."/>
            <person name="Mueller R."/>
        </authorList>
    </citation>
    <scope>NUCLEOTIDE SEQUENCE</scope>
    <source>
        <strain evidence="1">MSr11367</strain>
    </source>
</reference>
<dbReference type="EMBL" id="CP089983">
    <property type="protein sequence ID" value="WXB06854.1"/>
    <property type="molecule type" value="Genomic_DNA"/>
</dbReference>
<dbReference type="RefSeq" id="WP_394836511.1">
    <property type="nucleotide sequence ID" value="NZ_CP089929.1"/>
</dbReference>
<protein>
    <submittedName>
        <fullName evidence="1">Uncharacterized protein</fullName>
    </submittedName>
</protein>
<evidence type="ECO:0000313" key="1">
    <source>
        <dbReference type="EMBL" id="WXB06854.1"/>
    </source>
</evidence>
<sequence length="229" mass="25061">MTVPLPLVIGGFVALAVVAWLFSSFVSKAARGVATKRLDRSVGASSYSEAELRAQALGHDDWFAPLTRLLGDERIVGVVEAGFPKSAAGAAVRGLFNFVGQFAGVKVVDKDCGVYLALSATHLHYIVFERGQVEEHVTWQRARVSEIAMRESLEVSEKKYGALVVFDRELTFVADQQRFVIPVASFISRGPRTRPPFGPPREAQPMLHALSKGFLREFESAPAPMQRSS</sequence>
<name>A0ABZ2LBB8_9BACT</name>